<gene>
    <name evidence="1" type="ORF">pEpSNUABM09_32</name>
</gene>
<evidence type="ECO:0000313" key="2">
    <source>
        <dbReference type="Proteomes" id="UP000325714"/>
    </source>
</evidence>
<protein>
    <submittedName>
        <fullName evidence="1">DUF5471 domain-containing protein</fullName>
    </submittedName>
</protein>
<keyword evidence="2" id="KW-1185">Reference proteome</keyword>
<evidence type="ECO:0000313" key="1">
    <source>
        <dbReference type="EMBL" id="QEQ94730.1"/>
    </source>
</evidence>
<proteinExistence type="predicted"/>
<reference evidence="1 2" key="1">
    <citation type="submission" date="2019-07" db="EMBL/GenBank/DDBJ databases">
        <title>Complete genome sequence of bacteriophage infecting Erwinia pyrifoliae.</title>
        <authorList>
            <person name="Kim S.G."/>
            <person name="Park S.C."/>
        </authorList>
    </citation>
    <scope>NUCLEOTIDE SEQUENCE [LARGE SCALE GENOMIC DNA]</scope>
</reference>
<sequence length="70" mass="7849">MFKLIQKFGKVVVSLYNAEARRLHTLAKKEAKLAQKLAKQVQELSEKSIANTNDSAKVAAQAIELSKFFK</sequence>
<accession>A0A5J6DA56</accession>
<dbReference type="Proteomes" id="UP000325714">
    <property type="component" value="Segment"/>
</dbReference>
<dbReference type="EMBL" id="MN184885">
    <property type="protein sequence ID" value="QEQ94730.1"/>
    <property type="molecule type" value="Genomic_DNA"/>
</dbReference>
<dbReference type="InterPro" id="IPR035156">
    <property type="entry name" value="DUF5471"/>
</dbReference>
<organism evidence="1 2">
    <name type="scientific">Erwinia phage pEp_SNUABM_09</name>
    <dbReference type="NCBI Taxonomy" id="2601644"/>
    <lineage>
        <taxon>Viruses</taxon>
        <taxon>Duplodnaviria</taxon>
        <taxon>Heunggongvirae</taxon>
        <taxon>Uroviricota</taxon>
        <taxon>Caudoviricetes</taxon>
        <taxon>Autographivirales</taxon>
        <taxon>Autotranscriptaviridae</taxon>
        <taxon>Studiervirinae</taxon>
        <taxon>Snaubvirus</taxon>
        <taxon>Snaubvirus pEpSNUABM09</taxon>
    </lineage>
</organism>
<name>A0A5J6DA56_9CAUD</name>
<dbReference type="Pfam" id="PF17565">
    <property type="entry name" value="DUF5471"/>
    <property type="match status" value="1"/>
</dbReference>